<name>A0ABQ8BMW9_BRANA</name>
<keyword evidence="4" id="KW-0560">Oxidoreductase</keyword>
<dbReference type="EC" id="1.15.1.1" evidence="2"/>
<sequence>EEEVETCSPAPINRNQPVITDVGGYDKLSVYPSSSRVRSLGRRMQWKRNEKKRFSRKVAVITAGFELKHPPYPLDALEPHMSRDTLDFHWGKHHKTYVENLNKQILGTDLDGLSLEEVVLLSYNRGNMLPAFNNAAQAWNHEFFWESIQPGGGGKPSGYLLRLIEREILKGSRQLQPPTLVPVGPGLHTGCCKCHKSTSKGGRQEACNSENSQCSKSALSTRLESAMARAAQREQEGTYTEDEENSEDEEPEVYLDSDVDVSEGCTLQEVSVLEPESAVLEG</sequence>
<dbReference type="Proteomes" id="UP000824890">
    <property type="component" value="Unassembled WGS sequence"/>
</dbReference>
<organism evidence="7 8">
    <name type="scientific">Brassica napus</name>
    <name type="common">Rape</name>
    <dbReference type="NCBI Taxonomy" id="3708"/>
    <lineage>
        <taxon>Eukaryota</taxon>
        <taxon>Viridiplantae</taxon>
        <taxon>Streptophyta</taxon>
        <taxon>Embryophyta</taxon>
        <taxon>Tracheophyta</taxon>
        <taxon>Spermatophyta</taxon>
        <taxon>Magnoliopsida</taxon>
        <taxon>eudicotyledons</taxon>
        <taxon>Gunneridae</taxon>
        <taxon>Pentapetalae</taxon>
        <taxon>rosids</taxon>
        <taxon>malvids</taxon>
        <taxon>Brassicales</taxon>
        <taxon>Brassicaceae</taxon>
        <taxon>Brassiceae</taxon>
        <taxon>Brassica</taxon>
    </lineage>
</organism>
<gene>
    <name evidence="7" type="ORF">HID58_037971</name>
</gene>
<feature type="region of interest" description="Disordered" evidence="5">
    <location>
        <begin position="225"/>
        <end position="260"/>
    </location>
</feature>
<keyword evidence="8" id="KW-1185">Reference proteome</keyword>
<evidence type="ECO:0000256" key="3">
    <source>
        <dbReference type="ARBA" id="ARBA00022723"/>
    </source>
</evidence>
<dbReference type="Gene3D" id="1.10.287.990">
    <property type="entry name" value="Fe,Mn superoxide dismutase (SOD) domain"/>
    <property type="match status" value="1"/>
</dbReference>
<dbReference type="PANTHER" id="PTHR42769">
    <property type="entry name" value="SUPEROXIDE DISMUTASE"/>
    <property type="match status" value="1"/>
</dbReference>
<feature type="non-terminal residue" evidence="7">
    <location>
        <position position="282"/>
    </location>
</feature>
<evidence type="ECO:0000256" key="5">
    <source>
        <dbReference type="SAM" id="MobiDB-lite"/>
    </source>
</evidence>
<evidence type="ECO:0000256" key="4">
    <source>
        <dbReference type="ARBA" id="ARBA00023002"/>
    </source>
</evidence>
<dbReference type="InterPro" id="IPR036324">
    <property type="entry name" value="Mn/Fe_SOD_N_sf"/>
</dbReference>
<comment type="similarity">
    <text evidence="1">Belongs to the iron/manganese superoxide dismutase family.</text>
</comment>
<keyword evidence="3" id="KW-0479">Metal-binding</keyword>
<accession>A0ABQ8BMW9</accession>
<dbReference type="PANTHER" id="PTHR42769:SF3">
    <property type="entry name" value="SUPEROXIDE DISMUTASE [FE] 2, CHLOROPLASTIC"/>
    <property type="match status" value="1"/>
</dbReference>
<evidence type="ECO:0000256" key="1">
    <source>
        <dbReference type="ARBA" id="ARBA00008714"/>
    </source>
</evidence>
<evidence type="ECO:0000256" key="2">
    <source>
        <dbReference type="ARBA" id="ARBA00012682"/>
    </source>
</evidence>
<dbReference type="PRINTS" id="PR01703">
    <property type="entry name" value="MNSODISMTASE"/>
</dbReference>
<dbReference type="InterPro" id="IPR019831">
    <property type="entry name" value="Mn/Fe_SOD_N"/>
</dbReference>
<dbReference type="Pfam" id="PF00081">
    <property type="entry name" value="Sod_Fe_N"/>
    <property type="match status" value="1"/>
</dbReference>
<dbReference type="SUPFAM" id="SSF46609">
    <property type="entry name" value="Fe,Mn superoxide dismutase (SOD), N-terminal domain"/>
    <property type="match status" value="1"/>
</dbReference>
<evidence type="ECO:0000313" key="7">
    <source>
        <dbReference type="EMBL" id="KAH0906144.1"/>
    </source>
</evidence>
<proteinExistence type="inferred from homology"/>
<feature type="compositionally biased region" description="Acidic residues" evidence="5">
    <location>
        <begin position="239"/>
        <end position="260"/>
    </location>
</feature>
<evidence type="ECO:0000259" key="6">
    <source>
        <dbReference type="Pfam" id="PF00081"/>
    </source>
</evidence>
<evidence type="ECO:0000313" key="8">
    <source>
        <dbReference type="Proteomes" id="UP000824890"/>
    </source>
</evidence>
<comment type="caution">
    <text evidence="7">The sequence shown here is derived from an EMBL/GenBank/DDBJ whole genome shotgun (WGS) entry which is preliminary data.</text>
</comment>
<feature type="non-terminal residue" evidence="7">
    <location>
        <position position="1"/>
    </location>
</feature>
<dbReference type="EMBL" id="JAGKQM010000010">
    <property type="protein sequence ID" value="KAH0906144.1"/>
    <property type="molecule type" value="Genomic_DNA"/>
</dbReference>
<reference evidence="7 8" key="1">
    <citation type="submission" date="2021-05" db="EMBL/GenBank/DDBJ databases">
        <title>Genome Assembly of Synthetic Allotetraploid Brassica napus Reveals Homoeologous Exchanges between Subgenomes.</title>
        <authorList>
            <person name="Davis J.T."/>
        </authorList>
    </citation>
    <scope>NUCLEOTIDE SEQUENCE [LARGE SCALE GENOMIC DNA]</scope>
    <source>
        <strain evidence="8">cv. Da-Ae</strain>
        <tissue evidence="7">Seedling</tissue>
    </source>
</reference>
<feature type="domain" description="Manganese/iron superoxide dismutase N-terminal" evidence="6">
    <location>
        <begin position="65"/>
        <end position="148"/>
    </location>
</feature>
<dbReference type="InterPro" id="IPR001189">
    <property type="entry name" value="Mn/Fe_SOD"/>
</dbReference>
<protein>
    <recommendedName>
        <fullName evidence="2">superoxide dismutase</fullName>
        <ecNumber evidence="2">1.15.1.1</ecNumber>
    </recommendedName>
</protein>